<evidence type="ECO:0000256" key="7">
    <source>
        <dbReference type="ARBA" id="ARBA00023136"/>
    </source>
</evidence>
<accession>G8XSX7</accession>
<comment type="function">
    <text evidence="9">Envelope glycoprotein necessary for proper maturation of gM and modulation of its membrane fusion activity. Also plays a critical role in virion morphogenesis.</text>
</comment>
<dbReference type="KEGG" id="vg:11464293"/>
<dbReference type="EMBL" id="FJ483967">
    <property type="protein sequence ID" value="AEV80923.1"/>
    <property type="molecule type" value="Genomic_DNA"/>
</dbReference>
<evidence type="ECO:0000256" key="9">
    <source>
        <dbReference type="ARBA" id="ARBA00034089"/>
    </source>
</evidence>
<keyword evidence="6 10" id="KW-1133">Transmembrane helix</keyword>
<keyword evidence="5 12" id="KW-0261">Viral envelope protein</keyword>
<dbReference type="RefSeq" id="YP_004940235.1">
    <property type="nucleotide sequence ID" value="NC_016448.1"/>
</dbReference>
<feature type="transmembrane region" description="Helical" evidence="10">
    <location>
        <begin position="51"/>
        <end position="70"/>
    </location>
</feature>
<dbReference type="Proteomes" id="UP000097892">
    <property type="component" value="Segment"/>
</dbReference>
<dbReference type="GO" id="GO:0019031">
    <property type="term" value="C:viral envelope"/>
    <property type="evidence" value="ECO:0007669"/>
    <property type="project" value="UniProtKB-KW"/>
</dbReference>
<dbReference type="GeneID" id="11464293"/>
<sequence length="86" mass="9644">MWTKTVLFLVFLWTVALALGSTPTADTNHKSTFYDVGCTSHTYELSMQSFAAIWLCCNIVVLLCSFGVVLKHFCFQTFTVSTTKGY</sequence>
<keyword evidence="1 10" id="KW-0812">Transmembrane</keyword>
<dbReference type="Pfam" id="PF03554">
    <property type="entry name" value="Herpes_UL73"/>
    <property type="match status" value="1"/>
</dbReference>
<evidence type="ECO:0000313" key="12">
    <source>
        <dbReference type="EMBL" id="AEV80923.1"/>
    </source>
</evidence>
<reference evidence="12" key="1">
    <citation type="submission" date="2011-12" db="EMBL/GenBank/DDBJ databases">
        <title>Comparative genomics of primate cytomegaloviruses.</title>
        <authorList>
            <person name="Davison A.J."/>
            <person name="Holton M."/>
            <person name="Dolan A."/>
            <person name="Dargan D.J."/>
            <person name="Gatherer D."/>
            <person name="Hayward G.S."/>
        </authorList>
    </citation>
    <scope>NUCLEOTIDE SEQUENCE [LARGE SCALE GENOMIC DNA]</scope>
    <source>
        <strain evidence="12">SqSHV</strain>
    </source>
</reference>
<keyword evidence="7 10" id="KW-0472">Membrane</keyword>
<evidence type="ECO:0000256" key="4">
    <source>
        <dbReference type="ARBA" id="ARBA00022870"/>
    </source>
</evidence>
<feature type="domain" description="Herpesvirus envelope glycoprotein N" evidence="11">
    <location>
        <begin position="23"/>
        <end position="84"/>
    </location>
</feature>
<organism evidence="12 13">
    <name type="scientific">Saimiriine betaherpesvirus 4</name>
    <dbReference type="NCBI Taxonomy" id="1535247"/>
    <lineage>
        <taxon>Viruses</taxon>
        <taxon>Duplodnaviria</taxon>
        <taxon>Heunggongvirae</taxon>
        <taxon>Peploviricota</taxon>
        <taxon>Herviviricetes</taxon>
        <taxon>Herpesvirales</taxon>
        <taxon>Orthoherpesviridae</taxon>
        <taxon>Betaherpesvirinae</taxon>
        <taxon>Cytomegalovirus</taxon>
        <taxon>Cytomegalovirus saimiriinebeta4</taxon>
    </lineage>
</organism>
<keyword evidence="4" id="KW-1043">Host membrane</keyword>
<evidence type="ECO:0000256" key="8">
    <source>
        <dbReference type="ARBA" id="ARBA00023157"/>
    </source>
</evidence>
<keyword evidence="2" id="KW-1040">Host Golgi apparatus</keyword>
<evidence type="ECO:0000256" key="3">
    <source>
        <dbReference type="ARBA" id="ARBA00022844"/>
    </source>
</evidence>
<gene>
    <name evidence="12" type="primary">UL73</name>
</gene>
<keyword evidence="3" id="KW-0946">Virion</keyword>
<evidence type="ECO:0000256" key="1">
    <source>
        <dbReference type="ARBA" id="ARBA00022692"/>
    </source>
</evidence>
<evidence type="ECO:0000256" key="10">
    <source>
        <dbReference type="SAM" id="Phobius"/>
    </source>
</evidence>
<protein>
    <submittedName>
        <fullName evidence="12">Envelope glycoprotein N</fullName>
    </submittedName>
</protein>
<dbReference type="InterPro" id="IPR005211">
    <property type="entry name" value="Herpes_glycoprotein_N_domain"/>
</dbReference>
<dbReference type="InterPro" id="IPR034707">
    <property type="entry name" value="HSV_GN"/>
</dbReference>
<keyword evidence="8" id="KW-1015">Disulfide bond</keyword>
<proteinExistence type="inferred from homology"/>
<evidence type="ECO:0000313" key="13">
    <source>
        <dbReference type="Proteomes" id="UP000097892"/>
    </source>
</evidence>
<evidence type="ECO:0000256" key="5">
    <source>
        <dbReference type="ARBA" id="ARBA00022879"/>
    </source>
</evidence>
<dbReference type="HAMAP" id="MF_04037">
    <property type="entry name" value="HSV_GN"/>
    <property type="match status" value="1"/>
</dbReference>
<dbReference type="OrthoDB" id="26260at10239"/>
<name>G8XSX7_9BETA</name>
<evidence type="ECO:0000256" key="6">
    <source>
        <dbReference type="ARBA" id="ARBA00022989"/>
    </source>
</evidence>
<evidence type="ECO:0000256" key="2">
    <source>
        <dbReference type="ARBA" id="ARBA00022812"/>
    </source>
</evidence>
<keyword evidence="13" id="KW-1185">Reference proteome</keyword>
<evidence type="ECO:0000259" key="11">
    <source>
        <dbReference type="Pfam" id="PF03554"/>
    </source>
</evidence>